<evidence type="ECO:0000259" key="1">
    <source>
        <dbReference type="Pfam" id="PF05732"/>
    </source>
</evidence>
<dbReference type="InterPro" id="IPR036388">
    <property type="entry name" value="WH-like_DNA-bd_sf"/>
</dbReference>
<dbReference type="AlphaFoldDB" id="A0A0H5PYT8"/>
<dbReference type="Gene3D" id="1.10.10.10">
    <property type="entry name" value="Winged helix-like DNA-binding domain superfamily/Winged helix DNA-binding domain"/>
    <property type="match status" value="1"/>
</dbReference>
<feature type="domain" description="Plasmid replication protein RepL" evidence="1">
    <location>
        <begin position="1"/>
        <end position="152"/>
    </location>
</feature>
<organism evidence="2">
    <name type="scientific">uncultured prokaryote</name>
    <dbReference type="NCBI Taxonomy" id="198431"/>
    <lineage>
        <taxon>unclassified sequences</taxon>
        <taxon>environmental samples</taxon>
    </lineage>
</organism>
<dbReference type="CDD" id="cd00092">
    <property type="entry name" value="HTH_CRP"/>
    <property type="match status" value="1"/>
</dbReference>
<accession>A0A0H5PYT8</accession>
<dbReference type="InterPro" id="IPR008813">
    <property type="entry name" value="Plasmid_replication_RepL"/>
</dbReference>
<sequence>MKTTKKQKFVGYKILVDPETGETYPMQMNVMEDRDFNFHKVWLQHLVNSLDSISNQKLRLAFWIIDHLDRENQLIMTQRAIADATNMSTKTVNTTLKALCEAPEGSPAFLQRINSGAYRVNPEVIFKGSHSNRMGICYEYKETDTKQQKKKD</sequence>
<dbReference type="Pfam" id="PF05732">
    <property type="entry name" value="RepL"/>
    <property type="match status" value="1"/>
</dbReference>
<reference evidence="2" key="2">
    <citation type="submission" date="2015-07" db="EMBL/GenBank/DDBJ databases">
        <title>Plasmids, circular viruses and viroids from rat gut.</title>
        <authorList>
            <person name="Jorgensen T.J."/>
            <person name="Hansen M.A."/>
            <person name="Xu Z."/>
            <person name="Tabak M.A."/>
            <person name="Sorensen S.J."/>
            <person name="Hansen L.H."/>
        </authorList>
    </citation>
    <scope>NUCLEOTIDE SEQUENCE</scope>
    <source>
        <plasmid evidence="2">pRGRH0237</plasmid>
    </source>
</reference>
<evidence type="ECO:0000313" key="2">
    <source>
        <dbReference type="EMBL" id="CRY94355.1"/>
    </source>
</evidence>
<protein>
    <recommendedName>
        <fullName evidence="1">Plasmid replication protein RepL domain-containing protein</fullName>
    </recommendedName>
</protein>
<geneLocation type="plasmid" evidence="2">
    <name>pRGRH0237</name>
</geneLocation>
<dbReference type="EMBL" id="LN852910">
    <property type="protein sequence ID" value="CRY94355.1"/>
    <property type="molecule type" value="Genomic_DNA"/>
</dbReference>
<name>A0A0H5PYT8_9ZZZZ</name>
<reference evidence="2" key="1">
    <citation type="submission" date="2015-06" db="EMBL/GenBank/DDBJ databases">
        <authorList>
            <person name="Joergensen T."/>
        </authorList>
    </citation>
    <scope>NUCLEOTIDE SEQUENCE</scope>
    <source>
        <plasmid evidence="2">pRGRH0237</plasmid>
    </source>
</reference>
<dbReference type="GO" id="GO:0006276">
    <property type="term" value="P:plasmid maintenance"/>
    <property type="evidence" value="ECO:0007669"/>
    <property type="project" value="InterPro"/>
</dbReference>
<dbReference type="GO" id="GO:0006260">
    <property type="term" value="P:DNA replication"/>
    <property type="evidence" value="ECO:0007669"/>
    <property type="project" value="InterPro"/>
</dbReference>
<proteinExistence type="predicted"/>
<keyword evidence="2" id="KW-0614">Plasmid</keyword>